<keyword evidence="5" id="KW-1185">Reference proteome</keyword>
<dbReference type="InterPro" id="IPR016163">
    <property type="entry name" value="Ald_DH_C"/>
</dbReference>
<dbReference type="Proteomes" id="UP000292445">
    <property type="component" value="Unassembled WGS sequence"/>
</dbReference>
<dbReference type="PANTHER" id="PTHR43353:SF5">
    <property type="entry name" value="SUCCINATE-SEMIALDEHYDE DEHYDROGENASE, MITOCHONDRIAL"/>
    <property type="match status" value="1"/>
</dbReference>
<dbReference type="InterPro" id="IPR016162">
    <property type="entry name" value="Ald_DH_N"/>
</dbReference>
<evidence type="ECO:0000313" key="4">
    <source>
        <dbReference type="EMBL" id="RZS80879.1"/>
    </source>
</evidence>
<dbReference type="GO" id="GO:0016620">
    <property type="term" value="F:oxidoreductase activity, acting on the aldehyde or oxo group of donors, NAD or NADP as acceptor"/>
    <property type="evidence" value="ECO:0007669"/>
    <property type="project" value="InterPro"/>
</dbReference>
<dbReference type="InterPro" id="IPR015590">
    <property type="entry name" value="Aldehyde_DH_dom"/>
</dbReference>
<evidence type="ECO:0000256" key="2">
    <source>
        <dbReference type="ARBA" id="ARBA00023002"/>
    </source>
</evidence>
<organism evidence="4 5">
    <name type="scientific">Pigmentiphaga kullae</name>
    <dbReference type="NCBI Taxonomy" id="151784"/>
    <lineage>
        <taxon>Bacteria</taxon>
        <taxon>Pseudomonadati</taxon>
        <taxon>Pseudomonadota</taxon>
        <taxon>Betaproteobacteria</taxon>
        <taxon>Burkholderiales</taxon>
        <taxon>Alcaligenaceae</taxon>
        <taxon>Pigmentiphaga</taxon>
    </lineage>
</organism>
<feature type="domain" description="Aldehyde dehydrogenase" evidence="3">
    <location>
        <begin position="17"/>
        <end position="476"/>
    </location>
</feature>
<dbReference type="FunFam" id="3.40.309.10:FF:000009">
    <property type="entry name" value="Aldehyde dehydrogenase A"/>
    <property type="match status" value="1"/>
</dbReference>
<dbReference type="InterPro" id="IPR050740">
    <property type="entry name" value="Aldehyde_DH_Superfamily"/>
</dbReference>
<dbReference type="AlphaFoldDB" id="A0A4Q7ND48"/>
<reference evidence="4 5" key="1">
    <citation type="submission" date="2019-02" db="EMBL/GenBank/DDBJ databases">
        <title>Genomic Encyclopedia of Type Strains, Phase IV (KMG-IV): sequencing the most valuable type-strain genomes for metagenomic binning, comparative biology and taxonomic classification.</title>
        <authorList>
            <person name="Goeker M."/>
        </authorList>
    </citation>
    <scope>NUCLEOTIDE SEQUENCE [LARGE SCALE GENOMIC DNA]</scope>
    <source>
        <strain evidence="4 5">K24</strain>
    </source>
</reference>
<sequence length="486" mass="52036">MSHTLYTSLQLYIDGQWLDGGGRQTEAVIDPSTEAVLGHLPHASPADLDRALAAAARAMPAWTATPAFERGRLLKRTADLIRERLEHIARVLTLEQGKPLRESRIEIALTADIFEWMAEEGRRAYGRIVPARHPDLHWSVHQEPVGVVAAFAPWNFPGTTPSRKMAGPLAAGCACILKASEETPGTAIELTRALHDAGVPPGVFNLVFGVPAEVSDHLIGSPIVRKLTFTGSTAVGKHLAGLAAKGLKSTTMELGGHAPVLIYDDVDPAAVARLAVASKFRNAGQVCVSPSRIFVQDGIYEEFVAHFIEQTRAMQIGSGLDERNAMGPLANPRRLAAMGEYVADAREKGAAIRAGGARREGPGFYWEPTVVTDIPASARILHEEPFGPIASLIRFRDEAEVLVEANSLRYGLASYVFTSDLDRATRASQALKAGLVGINTFTVSGPETPWGGVGDSGYGKEGGIEGLQGYMSVKFVSQGPAARRAR</sequence>
<dbReference type="OrthoDB" id="6187633at2"/>
<dbReference type="PANTHER" id="PTHR43353">
    <property type="entry name" value="SUCCINATE-SEMIALDEHYDE DEHYDROGENASE, MITOCHONDRIAL"/>
    <property type="match status" value="1"/>
</dbReference>
<dbReference type="Gene3D" id="3.40.309.10">
    <property type="entry name" value="Aldehyde Dehydrogenase, Chain A, domain 2"/>
    <property type="match status" value="1"/>
</dbReference>
<name>A0A4Q7ND48_9BURK</name>
<comment type="similarity">
    <text evidence="1">Belongs to the aldehyde dehydrogenase family.</text>
</comment>
<dbReference type="FunFam" id="3.40.605.10:FF:000033">
    <property type="entry name" value="NAD-dependent succinate-semialdehyde dehydrogenase"/>
    <property type="match status" value="1"/>
</dbReference>
<dbReference type="Gene3D" id="3.40.605.10">
    <property type="entry name" value="Aldehyde Dehydrogenase, Chain A, domain 1"/>
    <property type="match status" value="1"/>
</dbReference>
<evidence type="ECO:0000259" key="3">
    <source>
        <dbReference type="Pfam" id="PF00171"/>
    </source>
</evidence>
<dbReference type="CDD" id="cd07103">
    <property type="entry name" value="ALDH_F5_SSADH_GabD"/>
    <property type="match status" value="1"/>
</dbReference>
<evidence type="ECO:0000313" key="5">
    <source>
        <dbReference type="Proteomes" id="UP000292445"/>
    </source>
</evidence>
<dbReference type="EMBL" id="SGXC01000002">
    <property type="protein sequence ID" value="RZS80879.1"/>
    <property type="molecule type" value="Genomic_DNA"/>
</dbReference>
<dbReference type="SUPFAM" id="SSF53720">
    <property type="entry name" value="ALDH-like"/>
    <property type="match status" value="1"/>
</dbReference>
<dbReference type="Pfam" id="PF00171">
    <property type="entry name" value="Aldedh"/>
    <property type="match status" value="1"/>
</dbReference>
<protein>
    <submittedName>
        <fullName evidence="4">Succinate-semialdehyde dehydrogenase/glutarate-semialdehyde dehydrogenase</fullName>
    </submittedName>
</protein>
<accession>A0A4Q7ND48</accession>
<gene>
    <name evidence="4" type="ORF">EV675_3492</name>
</gene>
<comment type="caution">
    <text evidence="4">The sequence shown here is derived from an EMBL/GenBank/DDBJ whole genome shotgun (WGS) entry which is preliminary data.</text>
</comment>
<dbReference type="RefSeq" id="WP_130358493.1">
    <property type="nucleotide sequence ID" value="NZ_SGXC01000002.1"/>
</dbReference>
<dbReference type="InterPro" id="IPR016161">
    <property type="entry name" value="Ald_DH/histidinol_DH"/>
</dbReference>
<keyword evidence="2" id="KW-0560">Oxidoreductase</keyword>
<evidence type="ECO:0000256" key="1">
    <source>
        <dbReference type="ARBA" id="ARBA00009986"/>
    </source>
</evidence>
<proteinExistence type="inferred from homology"/>